<dbReference type="GO" id="GO:0016705">
    <property type="term" value="F:oxidoreductase activity, acting on paired donors, with incorporation or reduction of molecular oxygen"/>
    <property type="evidence" value="ECO:0007669"/>
    <property type="project" value="InterPro"/>
</dbReference>
<dbReference type="GO" id="GO:0005829">
    <property type="term" value="C:cytosol"/>
    <property type="evidence" value="ECO:0007669"/>
    <property type="project" value="TreeGrafter"/>
</dbReference>
<evidence type="ECO:0000256" key="2">
    <source>
        <dbReference type="ARBA" id="ARBA00074555"/>
    </source>
</evidence>
<comment type="similarity">
    <text evidence="1">To bacterial alkanal monooxygenase alpha and beta chains.</text>
</comment>
<dbReference type="Gene3D" id="3.20.20.30">
    <property type="entry name" value="Luciferase-like domain"/>
    <property type="match status" value="1"/>
</dbReference>
<dbReference type="OrthoDB" id="9780518at2"/>
<dbReference type="FunFam" id="3.20.20.30:FF:000002">
    <property type="entry name" value="LLM class flavin-dependent oxidoreductase"/>
    <property type="match status" value="1"/>
</dbReference>
<dbReference type="NCBIfam" id="TIGR03558">
    <property type="entry name" value="oxido_grp_1"/>
    <property type="match status" value="1"/>
</dbReference>
<dbReference type="InterPro" id="IPR011251">
    <property type="entry name" value="Luciferase-like_dom"/>
</dbReference>
<dbReference type="AlphaFoldDB" id="A0A4R0PFN8"/>
<proteinExistence type="predicted"/>
<dbReference type="PANTHER" id="PTHR30137:SF6">
    <property type="entry name" value="LUCIFERASE-LIKE MONOOXYGENASE"/>
    <property type="match status" value="1"/>
</dbReference>
<reference evidence="4 5" key="1">
    <citation type="journal article" date="2015" name="Antonie Van Leeuwenhoek">
        <title>Oricola cellulosilytica gen. nov., sp. nov., a cellulose-degrading bacterium of the family Phyllobacteriaceae isolated from surface seashore water, and emended descriptions of Mesorhizobium loti and Phyllobacterium myrsinacearum.</title>
        <authorList>
            <person name="Hameed A."/>
            <person name="Shahina M."/>
            <person name="Lai W.A."/>
            <person name="Lin S.Y."/>
            <person name="Young L.S."/>
            <person name="Liu Y.C."/>
            <person name="Hsu Y.H."/>
            <person name="Young C.C."/>
        </authorList>
    </citation>
    <scope>NUCLEOTIDE SEQUENCE [LARGE SCALE GENOMIC DNA]</scope>
    <source>
        <strain evidence="4 5">KCTC 52183</strain>
    </source>
</reference>
<dbReference type="Proteomes" id="UP000291301">
    <property type="component" value="Unassembled WGS sequence"/>
</dbReference>
<feature type="domain" description="Luciferase-like" evidence="3">
    <location>
        <begin position="10"/>
        <end position="293"/>
    </location>
</feature>
<dbReference type="SUPFAM" id="SSF51679">
    <property type="entry name" value="Bacterial luciferase-like"/>
    <property type="match status" value="1"/>
</dbReference>
<name>A0A4R0PFN8_9HYPH</name>
<evidence type="ECO:0000256" key="1">
    <source>
        <dbReference type="ARBA" id="ARBA00007789"/>
    </source>
</evidence>
<comment type="caution">
    <text evidence="4">The sequence shown here is derived from an EMBL/GenBank/DDBJ whole genome shotgun (WGS) entry which is preliminary data.</text>
</comment>
<dbReference type="InterPro" id="IPR036661">
    <property type="entry name" value="Luciferase-like_sf"/>
</dbReference>
<gene>
    <name evidence="4" type="ORF">E0D97_04875</name>
</gene>
<dbReference type="EMBL" id="SJST01000002">
    <property type="protein sequence ID" value="TCD15478.1"/>
    <property type="molecule type" value="Genomic_DNA"/>
</dbReference>
<protein>
    <recommendedName>
        <fullName evidence="2">Luciferase-like monooxygenase</fullName>
    </recommendedName>
</protein>
<evidence type="ECO:0000313" key="4">
    <source>
        <dbReference type="EMBL" id="TCD15478.1"/>
    </source>
</evidence>
<evidence type="ECO:0000259" key="3">
    <source>
        <dbReference type="Pfam" id="PF00296"/>
    </source>
</evidence>
<sequence length="339" mass="36687">MPYSLLDLSPIPQGFEAGDALRNTLELARNAERWGYKRYWLAEHHNSAGIASAATSVLIGHVAGGTSSIRVGAGGIMLPNHAPLVIAEQFGTLATLYPDRIDLGLGRAPGTDMTTARALRRGKDAESFPSDVVELLGYLGEPDPDAKVRAIPGAGTNVPIWILGSSLFGAQLAAHIGLPYAFASHFAPAALEQAAEIYRRTFRPSQFRDKPHFMMAINVFGAPTDAEGHFIRTSMQLGFARLRTGMPGKLPPPTDDIDAKISREIRPMVDEALQVTAVGSPQSVKSQLADYIQVYQPDEVILTGHIHDHQARLQSFRIGAEAMEALAEEKTSSVHPPRR</sequence>
<accession>A0A4R0PFN8</accession>
<evidence type="ECO:0000313" key="5">
    <source>
        <dbReference type="Proteomes" id="UP000291301"/>
    </source>
</evidence>
<dbReference type="InterPro" id="IPR019949">
    <property type="entry name" value="CmoO-like"/>
</dbReference>
<keyword evidence="5" id="KW-1185">Reference proteome</keyword>
<dbReference type="InterPro" id="IPR050766">
    <property type="entry name" value="Bact_Lucif_Oxidored"/>
</dbReference>
<dbReference type="Pfam" id="PF00296">
    <property type="entry name" value="Bac_luciferase"/>
    <property type="match status" value="1"/>
</dbReference>
<dbReference type="PANTHER" id="PTHR30137">
    <property type="entry name" value="LUCIFERASE-LIKE MONOOXYGENASE"/>
    <property type="match status" value="1"/>
</dbReference>
<organism evidence="4 5">
    <name type="scientific">Oricola cellulosilytica</name>
    <dbReference type="NCBI Taxonomy" id="1429082"/>
    <lineage>
        <taxon>Bacteria</taxon>
        <taxon>Pseudomonadati</taxon>
        <taxon>Pseudomonadota</taxon>
        <taxon>Alphaproteobacteria</taxon>
        <taxon>Hyphomicrobiales</taxon>
        <taxon>Ahrensiaceae</taxon>
        <taxon>Oricola</taxon>
    </lineage>
</organism>